<dbReference type="AlphaFoldDB" id="A0A0Q1A8W8"/>
<evidence type="ECO:0000313" key="3">
    <source>
        <dbReference type="Proteomes" id="UP000050517"/>
    </source>
</evidence>
<name>A0A0Q1A8W8_9CORY</name>
<evidence type="ECO:0000256" key="1">
    <source>
        <dbReference type="SAM" id="Phobius"/>
    </source>
</evidence>
<reference evidence="2 3" key="1">
    <citation type="submission" date="2015-10" db="EMBL/GenBank/DDBJ databases">
        <title>Corynebacteirum lowii and Corynebacterium oculi species nova, derived from human clinical disease and and emended description of Corynebacterium mastiditis.</title>
        <authorList>
            <person name="Bernard K."/>
            <person name="Pacheco A.L."/>
            <person name="Mcdougall C."/>
            <person name="Burtx T."/>
            <person name="Weibe D."/>
            <person name="Tyler S."/>
            <person name="Olson A.B."/>
            <person name="Cnockaert M."/>
            <person name="Eguchi H."/>
            <person name="Kuwahara T."/>
            <person name="Nakayama-Imaohji H."/>
            <person name="Boudewijins M."/>
            <person name="Van Hoecke F."/>
            <person name="Bernier A.-M."/>
            <person name="Vandamme P."/>
        </authorList>
    </citation>
    <scope>NUCLEOTIDE SEQUENCE [LARGE SCALE GENOMIC DNA]</scope>
    <source>
        <strain evidence="2 3">NML 130210</strain>
    </source>
</reference>
<feature type="transmembrane region" description="Helical" evidence="1">
    <location>
        <begin position="99"/>
        <end position="119"/>
    </location>
</feature>
<dbReference type="PATRIC" id="fig|1544416.3.peg.2189"/>
<gene>
    <name evidence="2" type="ORF">Cocul_02193</name>
</gene>
<accession>A0A0Q1A8W8</accession>
<dbReference type="RefSeq" id="WP_150114465.1">
    <property type="nucleotide sequence ID" value="NZ_LKST01000004.1"/>
</dbReference>
<dbReference type="EMBL" id="LKST01000004">
    <property type="protein sequence ID" value="KQB83220.1"/>
    <property type="molecule type" value="Genomic_DNA"/>
</dbReference>
<feature type="transmembrane region" description="Helical" evidence="1">
    <location>
        <begin position="30"/>
        <end position="52"/>
    </location>
</feature>
<organism evidence="2 3">
    <name type="scientific">Corynebacterium oculi</name>
    <dbReference type="NCBI Taxonomy" id="1544416"/>
    <lineage>
        <taxon>Bacteria</taxon>
        <taxon>Bacillati</taxon>
        <taxon>Actinomycetota</taxon>
        <taxon>Actinomycetes</taxon>
        <taxon>Mycobacteriales</taxon>
        <taxon>Corynebacteriaceae</taxon>
        <taxon>Corynebacterium</taxon>
    </lineage>
</organism>
<dbReference type="OrthoDB" id="4420358at2"/>
<protein>
    <submittedName>
        <fullName evidence="2">ABC-2 family transporter protein</fullName>
    </submittedName>
</protein>
<evidence type="ECO:0000313" key="2">
    <source>
        <dbReference type="EMBL" id="KQB83220.1"/>
    </source>
</evidence>
<comment type="caution">
    <text evidence="2">The sequence shown here is derived from an EMBL/GenBank/DDBJ whole genome shotgun (WGS) entry which is preliminary data.</text>
</comment>
<proteinExistence type="predicted"/>
<keyword evidence="1" id="KW-0472">Membrane</keyword>
<keyword evidence="3" id="KW-1185">Reference proteome</keyword>
<keyword evidence="1" id="KW-1133">Transmembrane helix</keyword>
<feature type="transmembrane region" description="Helical" evidence="1">
    <location>
        <begin position="72"/>
        <end position="92"/>
    </location>
</feature>
<dbReference type="Proteomes" id="UP000050517">
    <property type="component" value="Unassembled WGS sequence"/>
</dbReference>
<dbReference type="STRING" id="1544416.Cocul_02193"/>
<sequence length="176" mass="19394">MTVTTEYRFGLQSVTLLATPRRIVVAAAKWLAYTVHIAVLTLLVVLLAYVIAGTLVPSLSPMTFLGDSDGLKYLWVVPLGMVLLTTFTQGIAMMARNTAGAVVLVLAWMWVLENAVRVVPKIGGWVSDYLPFQYLQNFLTQESVMGWGVAQGGLYFAVWAVAIWGLGFVFFDRRDA</sequence>
<feature type="transmembrane region" description="Helical" evidence="1">
    <location>
        <begin position="153"/>
        <end position="171"/>
    </location>
</feature>
<keyword evidence="1" id="KW-0812">Transmembrane</keyword>